<dbReference type="AlphaFoldDB" id="A0A0U9I1I9"/>
<dbReference type="InterPro" id="IPR036388">
    <property type="entry name" value="WH-like_DNA-bd_sf"/>
</dbReference>
<dbReference type="FunFam" id="1.20.120.1810:FF:000003">
    <property type="entry name" value="RNA polymerase sigma factor"/>
    <property type="match status" value="1"/>
</dbReference>
<dbReference type="GO" id="GO:0006352">
    <property type="term" value="P:DNA-templated transcription initiation"/>
    <property type="evidence" value="ECO:0007669"/>
    <property type="project" value="InterPro"/>
</dbReference>
<dbReference type="GO" id="GO:0016987">
    <property type="term" value="F:sigma factor activity"/>
    <property type="evidence" value="ECO:0007669"/>
    <property type="project" value="UniProtKB-KW"/>
</dbReference>
<protein>
    <recommendedName>
        <fullName evidence="7">RNA polymerase sigma factor</fullName>
    </recommendedName>
</protein>
<evidence type="ECO:0000313" key="9">
    <source>
        <dbReference type="EMBL" id="GAQ19357.1"/>
    </source>
</evidence>
<keyword evidence="3 7" id="KW-0805">Transcription regulation</keyword>
<evidence type="ECO:0000256" key="1">
    <source>
        <dbReference type="ARBA" id="ARBA00007788"/>
    </source>
</evidence>
<comment type="caution">
    <text evidence="9">The sequence shown here is derived from an EMBL/GenBank/DDBJ whole genome shotgun (WGS) entry which is preliminary data.</text>
</comment>
<keyword evidence="6 7" id="KW-0804">Transcription</keyword>
<dbReference type="NCBIfam" id="NF004471">
    <property type="entry name" value="PRK05803.1"/>
    <property type="match status" value="1"/>
</dbReference>
<evidence type="ECO:0000256" key="6">
    <source>
        <dbReference type="ARBA" id="ARBA00023163"/>
    </source>
</evidence>
<dbReference type="SUPFAM" id="SSF88946">
    <property type="entry name" value="Sigma2 domain of RNA polymerase sigma factors"/>
    <property type="match status" value="1"/>
</dbReference>
<keyword evidence="4 7" id="KW-0731">Sigma factor</keyword>
<reference evidence="10" key="1">
    <citation type="submission" date="2015-07" db="EMBL/GenBank/DDBJ databases">
        <title>Draft Genome Sequence of Oceanobacillus picturae Heshi-B3 that Was Isolated from Fermented Rice Bran with Aging Salted Mackerel, Which Was Named Heshiko as Traditional Fermented Seafood in Japan.</title>
        <authorList>
            <person name="Akuzawa S."/>
            <person name="Nakagawa J."/>
            <person name="Kanekatsu T."/>
            <person name="Kanesaki Y."/>
            <person name="Suzuki T."/>
        </authorList>
    </citation>
    <scope>NUCLEOTIDE SEQUENCE [LARGE SCALE GENOMIC DNA]</scope>
    <source>
        <strain evidence="10">Heshi-B3</strain>
    </source>
</reference>
<dbReference type="PROSITE" id="PS00716">
    <property type="entry name" value="SIGMA70_2"/>
    <property type="match status" value="1"/>
</dbReference>
<dbReference type="Pfam" id="PF04545">
    <property type="entry name" value="Sigma70_r4"/>
    <property type="match status" value="1"/>
</dbReference>
<comment type="similarity">
    <text evidence="1 7">Belongs to the sigma-70 factor family.</text>
</comment>
<organism evidence="9 10">
    <name type="scientific">Oceanobacillus picturae</name>
    <dbReference type="NCBI Taxonomy" id="171693"/>
    <lineage>
        <taxon>Bacteria</taxon>
        <taxon>Bacillati</taxon>
        <taxon>Bacillota</taxon>
        <taxon>Bacilli</taxon>
        <taxon>Bacillales</taxon>
        <taxon>Bacillaceae</taxon>
        <taxon>Oceanobacillus</taxon>
    </lineage>
</organism>
<evidence type="ECO:0000256" key="4">
    <source>
        <dbReference type="ARBA" id="ARBA00023082"/>
    </source>
</evidence>
<dbReference type="PRINTS" id="PR00046">
    <property type="entry name" value="SIGMA70FCT"/>
</dbReference>
<dbReference type="PANTHER" id="PTHR30376:SF3">
    <property type="entry name" value="RNA POLYMERASE SIGMA FACTOR RPOH"/>
    <property type="match status" value="1"/>
</dbReference>
<dbReference type="InterPro" id="IPR000943">
    <property type="entry name" value="RNA_pol_sigma70"/>
</dbReference>
<dbReference type="Pfam" id="PF04542">
    <property type="entry name" value="Sigma70_r2"/>
    <property type="match status" value="1"/>
</dbReference>
<evidence type="ECO:0000259" key="8">
    <source>
        <dbReference type="PROSITE" id="PS50943"/>
    </source>
</evidence>
<feature type="domain" description="HTH cro/C1-type" evidence="8">
    <location>
        <begin position="196"/>
        <end position="217"/>
    </location>
</feature>
<evidence type="ECO:0000313" key="10">
    <source>
        <dbReference type="Proteomes" id="UP000052946"/>
    </source>
</evidence>
<dbReference type="InterPro" id="IPR007630">
    <property type="entry name" value="RNA_pol_sigma70_r4"/>
</dbReference>
<dbReference type="Gene3D" id="1.10.10.10">
    <property type="entry name" value="Winged helix-like DNA-binding domain superfamily/Winged helix DNA-binding domain"/>
    <property type="match status" value="1"/>
</dbReference>
<dbReference type="InterPro" id="IPR014209">
    <property type="entry name" value="RNA_pol_sigma-K"/>
</dbReference>
<dbReference type="RefSeq" id="WP_058951029.1">
    <property type="nucleotide sequence ID" value="NZ_BBXV01000043.1"/>
</dbReference>
<dbReference type="GO" id="GO:0030435">
    <property type="term" value="P:sporulation resulting in formation of a cellular spore"/>
    <property type="evidence" value="ECO:0007669"/>
    <property type="project" value="UniProtKB-KW"/>
</dbReference>
<dbReference type="InterPro" id="IPR050813">
    <property type="entry name" value="Sigma-70_Factor"/>
</dbReference>
<dbReference type="InterPro" id="IPR013325">
    <property type="entry name" value="RNA_pol_sigma_r2"/>
</dbReference>
<dbReference type="PROSITE" id="PS50943">
    <property type="entry name" value="HTH_CROC1"/>
    <property type="match status" value="1"/>
</dbReference>
<dbReference type="GO" id="GO:0003677">
    <property type="term" value="F:DNA binding"/>
    <property type="evidence" value="ECO:0007669"/>
    <property type="project" value="UniProtKB-KW"/>
</dbReference>
<dbReference type="PANTHER" id="PTHR30376">
    <property type="entry name" value="SIGMA FACTOR RPOH HEAT SHOCK RELATED"/>
    <property type="match status" value="1"/>
</dbReference>
<dbReference type="NCBIfam" id="TIGR02937">
    <property type="entry name" value="sigma70-ECF"/>
    <property type="match status" value="1"/>
</dbReference>
<evidence type="ECO:0000256" key="3">
    <source>
        <dbReference type="ARBA" id="ARBA00023015"/>
    </source>
</evidence>
<dbReference type="Gene3D" id="1.20.120.1810">
    <property type="match status" value="1"/>
</dbReference>
<evidence type="ECO:0000256" key="7">
    <source>
        <dbReference type="RuleBase" id="RU362124"/>
    </source>
</evidence>
<dbReference type="EMBL" id="BBXV01000043">
    <property type="protein sequence ID" value="GAQ19357.1"/>
    <property type="molecule type" value="Genomic_DNA"/>
</dbReference>
<dbReference type="OrthoDB" id="9809557at2"/>
<dbReference type="Proteomes" id="UP000052946">
    <property type="component" value="Unassembled WGS sequence"/>
</dbReference>
<dbReference type="InterPro" id="IPR007627">
    <property type="entry name" value="RNA_pol_sigma70_r2"/>
</dbReference>
<dbReference type="InterPro" id="IPR013324">
    <property type="entry name" value="RNA_pol_sigma_r3/r4-like"/>
</dbReference>
<dbReference type="NCBIfam" id="TIGR02846">
    <property type="entry name" value="spore_sigmaK"/>
    <property type="match status" value="1"/>
</dbReference>
<dbReference type="CDD" id="cd06171">
    <property type="entry name" value="Sigma70_r4"/>
    <property type="match status" value="1"/>
</dbReference>
<reference evidence="9 10" key="2">
    <citation type="journal article" date="2016" name="Genome Announc.">
        <title>Draft Genome Sequence of Oceanobacillus picturae Heshi-B3, Isolated from Fermented Rice Bran in a Traditional Japanese Seafood Dish.</title>
        <authorList>
            <person name="Akuzawa S."/>
            <person name="Nagaoka J."/>
            <person name="Kanekatsu M."/>
            <person name="Kanesaki Y."/>
            <person name="Suzuki T."/>
        </authorList>
    </citation>
    <scope>NUCLEOTIDE SEQUENCE [LARGE SCALE GENOMIC DNA]</scope>
    <source>
        <strain evidence="9 10">Heshi-B3</strain>
    </source>
</reference>
<accession>A0A0U9I1I9</accession>
<evidence type="ECO:0000256" key="2">
    <source>
        <dbReference type="ARBA" id="ARBA00022969"/>
    </source>
</evidence>
<proteinExistence type="inferred from homology"/>
<name>A0A0U9I1I9_9BACI</name>
<keyword evidence="2" id="KW-0749">Sporulation</keyword>
<gene>
    <name evidence="9" type="ORF">OPHB3_3324</name>
</gene>
<dbReference type="FunFam" id="1.10.10.10:FF:000197">
    <property type="entry name" value="RNA polymerase sigma factor"/>
    <property type="match status" value="1"/>
</dbReference>
<dbReference type="PROSITE" id="PS00715">
    <property type="entry name" value="SIGMA70_1"/>
    <property type="match status" value="1"/>
</dbReference>
<dbReference type="PIRSF" id="PIRSF000770">
    <property type="entry name" value="RNA_pol_sigma-SigE/K"/>
    <property type="match status" value="1"/>
</dbReference>
<dbReference type="SUPFAM" id="SSF88659">
    <property type="entry name" value="Sigma3 and sigma4 domains of RNA polymerase sigma factors"/>
    <property type="match status" value="1"/>
</dbReference>
<dbReference type="InterPro" id="IPR001387">
    <property type="entry name" value="Cro/C1-type_HTH"/>
</dbReference>
<comment type="function">
    <text evidence="7">Sigma factors are initiation factors that promote the attachment of RNA polymerase to specific initiation sites and are then released.</text>
</comment>
<keyword evidence="5 7" id="KW-0238">DNA-binding</keyword>
<dbReference type="InterPro" id="IPR014284">
    <property type="entry name" value="RNA_pol_sigma-70_dom"/>
</dbReference>
<sequence length="239" mass="27763">MSGILSVLALLIKETLFFVSYVKNHAFPQPLPPEDEIKYLKEMKEGSETARNKLIEHNLRLVAHIVKKFENTGEDVEDLISIGTIGLIKGVESFSVDKGTKLATYAARCIENEILMHLRALKKVKKDVSLHDPIGQDKEGNEISLIDILEAENDNIIEYIQLNMEIAKMQEYFTILDKREKEVIIYRYGLNDHKEMTQREIAKMLNISRSYVSRIEKRALMKVFHEYYRKERRSYRVGG</sequence>
<evidence type="ECO:0000256" key="5">
    <source>
        <dbReference type="ARBA" id="ARBA00023125"/>
    </source>
</evidence>